<dbReference type="Proteomes" id="UP000287533">
    <property type="component" value="Unassembled WGS sequence"/>
</dbReference>
<dbReference type="PRINTS" id="PR00419">
    <property type="entry name" value="ADXRDTASE"/>
</dbReference>
<proteinExistence type="predicted"/>
<evidence type="ECO:0000259" key="2">
    <source>
        <dbReference type="Pfam" id="PF01593"/>
    </source>
</evidence>
<protein>
    <submittedName>
        <fullName evidence="3">Amine oxidase</fullName>
    </submittedName>
</protein>
<evidence type="ECO:0000256" key="1">
    <source>
        <dbReference type="SAM" id="MobiDB-lite"/>
    </source>
</evidence>
<dbReference type="RefSeq" id="WP_125982236.1">
    <property type="nucleotide sequence ID" value="NZ_QXGL01000009.1"/>
</dbReference>
<accession>A0A430FDR8</accession>
<feature type="compositionally biased region" description="Basic and acidic residues" evidence="1">
    <location>
        <begin position="86"/>
        <end position="98"/>
    </location>
</feature>
<gene>
    <name evidence="3" type="ORF">D2E25_1883</name>
</gene>
<organism evidence="3 4">
    <name type="scientific">Bifidobacterium goeldii</name>
    <dbReference type="NCBI Taxonomy" id="2306975"/>
    <lineage>
        <taxon>Bacteria</taxon>
        <taxon>Bacillati</taxon>
        <taxon>Actinomycetota</taxon>
        <taxon>Actinomycetes</taxon>
        <taxon>Bifidobacteriales</taxon>
        <taxon>Bifidobacteriaceae</taxon>
        <taxon>Bifidobacterium</taxon>
    </lineage>
</organism>
<dbReference type="GO" id="GO:0005829">
    <property type="term" value="C:cytosol"/>
    <property type="evidence" value="ECO:0007669"/>
    <property type="project" value="TreeGrafter"/>
</dbReference>
<dbReference type="InterPro" id="IPR036188">
    <property type="entry name" value="FAD/NAD-bd_sf"/>
</dbReference>
<dbReference type="EMBL" id="QXGL01000009">
    <property type="protein sequence ID" value="RSX51035.1"/>
    <property type="molecule type" value="Genomic_DNA"/>
</dbReference>
<feature type="region of interest" description="Disordered" evidence="1">
    <location>
        <begin position="85"/>
        <end position="107"/>
    </location>
</feature>
<dbReference type="OrthoDB" id="337830at2"/>
<dbReference type="GO" id="GO:0016491">
    <property type="term" value="F:oxidoreductase activity"/>
    <property type="evidence" value="ECO:0007669"/>
    <property type="project" value="InterPro"/>
</dbReference>
<comment type="caution">
    <text evidence="3">The sequence shown here is derived from an EMBL/GenBank/DDBJ whole genome shotgun (WGS) entry which is preliminary data.</text>
</comment>
<evidence type="ECO:0000313" key="3">
    <source>
        <dbReference type="EMBL" id="RSX51035.1"/>
    </source>
</evidence>
<dbReference type="Gene3D" id="3.50.50.60">
    <property type="entry name" value="FAD/NAD(P)-binding domain"/>
    <property type="match status" value="1"/>
</dbReference>
<dbReference type="GO" id="GO:0008767">
    <property type="term" value="F:UDP-galactopyranose mutase activity"/>
    <property type="evidence" value="ECO:0007669"/>
    <property type="project" value="TreeGrafter"/>
</dbReference>
<dbReference type="GO" id="GO:0050660">
    <property type="term" value="F:flavin adenine dinucleotide binding"/>
    <property type="evidence" value="ECO:0007669"/>
    <property type="project" value="TreeGrafter"/>
</dbReference>
<feature type="domain" description="Amine oxidase" evidence="2">
    <location>
        <begin position="15"/>
        <end position="513"/>
    </location>
</feature>
<dbReference type="NCBIfam" id="NF005549">
    <property type="entry name" value="PRK07208.1-5"/>
    <property type="match status" value="1"/>
</dbReference>
<sequence length="537" mass="61039">MAQKQSVVIIGGGPAGLTAAWEFVKNGSNDYDVTVLEETHEFGGISRTVKHNGNRMDIGGHRFFSKDDRIMDWWKTVLPLQGAPSYDDKKLGRHHDLEPGGPDPEVDDQVMLKRHRVSRIFYGGRFFDYPISLKPATFKAMGFVMTMQAGFSYLKSMFHKLPEDNLENFYINRFGRKLYSMFFEGYTEKLWGRHPSQISADWGAQRVKGLSVLGVLKNAFAKLLPKKRSNKEVETSLIEEFWYPKYGPGQLWETVEHNCVEAGVNVITGAKVVEVCQEQGRISSVVYQIADGQRVRLTADQFISSMPIKDLVNAIDAASTDTEAEPTPVPVPKDMSRIANGLPYRDFVTVGLLVKRLRLKNTTTIPTLGNPPIVPDCWIYVQDPGYTVGRIQVFNNWSPYLVKDVDDTVWIGLEYFCDEGDSFWNMSEEDCIKFAINEMVRMKVISSPSDVLDTHREKVKKAYPAYFDTYSQMDELVEYLDSFGNLYCVGRNGQHHYNNMDHSMATAIEAVDNIKTGKTSKKNVWSVNTEKSYHEKK</sequence>
<reference evidence="3 4" key="1">
    <citation type="submission" date="2018-09" db="EMBL/GenBank/DDBJ databases">
        <title>Characterization of the phylogenetic diversity of five novel species belonging to the genus Bifidobacterium.</title>
        <authorList>
            <person name="Lugli G.A."/>
            <person name="Duranti S."/>
            <person name="Milani C."/>
        </authorList>
    </citation>
    <scope>NUCLEOTIDE SEQUENCE [LARGE SCALE GENOMIC DNA]</scope>
    <source>
        <strain evidence="3 4">2034B</strain>
    </source>
</reference>
<dbReference type="AlphaFoldDB" id="A0A430FDR8"/>
<dbReference type="SUPFAM" id="SSF51971">
    <property type="entry name" value="Nucleotide-binding domain"/>
    <property type="match status" value="1"/>
</dbReference>
<dbReference type="InterPro" id="IPR002937">
    <property type="entry name" value="Amino_oxidase"/>
</dbReference>
<dbReference type="Pfam" id="PF01593">
    <property type="entry name" value="Amino_oxidase"/>
    <property type="match status" value="1"/>
</dbReference>
<evidence type="ECO:0000313" key="4">
    <source>
        <dbReference type="Proteomes" id="UP000287533"/>
    </source>
</evidence>
<dbReference type="PANTHER" id="PTHR21197:SF0">
    <property type="entry name" value="UDP-GALACTOPYRANOSE MUTASE"/>
    <property type="match status" value="1"/>
</dbReference>
<dbReference type="PANTHER" id="PTHR21197">
    <property type="entry name" value="UDP-GALACTOPYRANOSE MUTASE"/>
    <property type="match status" value="1"/>
</dbReference>
<dbReference type="NCBIfam" id="NF005546">
    <property type="entry name" value="PRK07208.1-2"/>
    <property type="match status" value="1"/>
</dbReference>
<keyword evidence="4" id="KW-1185">Reference proteome</keyword>
<name>A0A430FDR8_9BIFI</name>